<sequence>MQVIEITRLSKIELGLIDHLVEESLSQELQFFERLIREYRSGLNCFDQPDEILLKASVQGAVIGISGLNREPHLNDPYIGRLRHLLC</sequence>
<evidence type="ECO:0000313" key="1">
    <source>
        <dbReference type="EMBL" id="MEP1062162.1"/>
    </source>
</evidence>
<proteinExistence type="predicted"/>
<protein>
    <recommendedName>
        <fullName evidence="3">GNAT family N-acetyltransferase</fullName>
    </recommendedName>
</protein>
<accession>A0ABV0KSQ4</accession>
<dbReference type="EMBL" id="JAMPLM010000055">
    <property type="protein sequence ID" value="MEP1062162.1"/>
    <property type="molecule type" value="Genomic_DNA"/>
</dbReference>
<evidence type="ECO:0000313" key="2">
    <source>
        <dbReference type="Proteomes" id="UP001476950"/>
    </source>
</evidence>
<dbReference type="Proteomes" id="UP001476950">
    <property type="component" value="Unassembled WGS sequence"/>
</dbReference>
<evidence type="ECO:0008006" key="3">
    <source>
        <dbReference type="Google" id="ProtNLM"/>
    </source>
</evidence>
<organism evidence="1 2">
    <name type="scientific">Stenomitos frigidus AS-A4</name>
    <dbReference type="NCBI Taxonomy" id="2933935"/>
    <lineage>
        <taxon>Bacteria</taxon>
        <taxon>Bacillati</taxon>
        <taxon>Cyanobacteriota</taxon>
        <taxon>Cyanophyceae</taxon>
        <taxon>Leptolyngbyales</taxon>
        <taxon>Leptolyngbyaceae</taxon>
        <taxon>Stenomitos</taxon>
    </lineage>
</organism>
<keyword evidence="2" id="KW-1185">Reference proteome</keyword>
<comment type="caution">
    <text evidence="1">The sequence shown here is derived from an EMBL/GenBank/DDBJ whole genome shotgun (WGS) entry which is preliminary data.</text>
</comment>
<gene>
    <name evidence="1" type="ORF">NDI38_27695</name>
</gene>
<dbReference type="Gene3D" id="3.40.630.30">
    <property type="match status" value="1"/>
</dbReference>
<reference evidence="1 2" key="1">
    <citation type="submission" date="2022-04" db="EMBL/GenBank/DDBJ databases">
        <title>Positive selection, recombination, and allopatry shape intraspecific diversity of widespread and dominant cyanobacteria.</title>
        <authorList>
            <person name="Wei J."/>
            <person name="Shu W."/>
            <person name="Hu C."/>
        </authorList>
    </citation>
    <scope>NUCLEOTIDE SEQUENCE [LARGE SCALE GENOMIC DNA]</scope>
    <source>
        <strain evidence="1 2">AS-A4</strain>
    </source>
</reference>
<name>A0ABV0KSQ4_9CYAN</name>